<proteinExistence type="predicted"/>
<reference evidence="1 2" key="1">
    <citation type="journal article" date="2017" name="ISME J.">
        <title>Potential for microbial H2 and metal transformations associated with novel bacteria and archaea in deep terrestrial subsurface sediments.</title>
        <authorList>
            <person name="Hernsdorf A.W."/>
            <person name="Amano Y."/>
            <person name="Miyakawa K."/>
            <person name="Ise K."/>
            <person name="Suzuki Y."/>
            <person name="Anantharaman K."/>
            <person name="Probst A."/>
            <person name="Burstein D."/>
            <person name="Thomas B.C."/>
            <person name="Banfield J.F."/>
        </authorList>
    </citation>
    <scope>NUCLEOTIDE SEQUENCE [LARGE SCALE GENOMIC DNA]</scope>
    <source>
        <strain evidence="1">HGW-Wallbacteria-1</strain>
    </source>
</reference>
<name>A0A2N1PLX5_9BACT</name>
<protein>
    <submittedName>
        <fullName evidence="1">Uncharacterized protein</fullName>
    </submittedName>
</protein>
<sequence length="394" mass="44048">MSIADSSTAILQGVSDILDAIPPAFIHFPLIPAQTVTTGPAGRPVSLDPIAGNPMMGKIRETAFAALDAIMMDFRVWEESCPFYSGAPGKPFFRGALWSFHSDRVKRGIETLKMAKARGESGFWMFYNMGCVLLWKGWTIGFDVVGGVSRFDWTWPAPESFPEAMADVLDCLAVSHYMDWNSKHPGCAWHHVDHYWDELVRLMVESGRKVILPAGLKGRIGLPENRIQWANHEQKIEIESSDFVANLNCHATIHVYQDNPFETPHMMYWMDLPCSEQGKYIRNGIFRFLFGGDTDYTRIETIPADLEPDLAILHFGGINPAYENPDNGDYLAIARGAGHLRARRIIAGHLVEMGHAVGGGRESYSQTFRAARMGMMAGIPMEIMVMAWGEHILL</sequence>
<gene>
    <name evidence="1" type="ORF">CVV64_14830</name>
</gene>
<dbReference type="AlphaFoldDB" id="A0A2N1PLX5"/>
<dbReference type="Gene3D" id="3.60.15.10">
    <property type="entry name" value="Ribonuclease Z/Hydroxyacylglutathione hydrolase-like"/>
    <property type="match status" value="1"/>
</dbReference>
<dbReference type="EMBL" id="PGXC01000020">
    <property type="protein sequence ID" value="PKK89336.1"/>
    <property type="molecule type" value="Genomic_DNA"/>
</dbReference>
<dbReference type="InterPro" id="IPR036866">
    <property type="entry name" value="RibonucZ/Hydroxyglut_hydro"/>
</dbReference>
<comment type="caution">
    <text evidence="1">The sequence shown here is derived from an EMBL/GenBank/DDBJ whole genome shotgun (WGS) entry which is preliminary data.</text>
</comment>
<dbReference type="Proteomes" id="UP000233256">
    <property type="component" value="Unassembled WGS sequence"/>
</dbReference>
<organism evidence="1 2">
    <name type="scientific">Candidatus Wallbacteria bacterium HGW-Wallbacteria-1</name>
    <dbReference type="NCBI Taxonomy" id="2013854"/>
    <lineage>
        <taxon>Bacteria</taxon>
        <taxon>Candidatus Walliibacteriota</taxon>
    </lineage>
</organism>
<accession>A0A2N1PLX5</accession>
<evidence type="ECO:0000313" key="2">
    <source>
        <dbReference type="Proteomes" id="UP000233256"/>
    </source>
</evidence>
<evidence type="ECO:0000313" key="1">
    <source>
        <dbReference type="EMBL" id="PKK89336.1"/>
    </source>
</evidence>